<dbReference type="Pfam" id="PF00069">
    <property type="entry name" value="Pkinase"/>
    <property type="match status" value="1"/>
</dbReference>
<accession>A0AAE0I8N9</accession>
<dbReference type="SMART" id="SM00220">
    <property type="entry name" value="S_TKc"/>
    <property type="match status" value="1"/>
</dbReference>
<keyword evidence="2" id="KW-0808">Transferase</keyword>
<dbReference type="EMBL" id="JAUEPO010000005">
    <property type="protein sequence ID" value="KAK3320545.1"/>
    <property type="molecule type" value="Genomic_DNA"/>
</dbReference>
<gene>
    <name evidence="2" type="ORF">B0T19DRAFT_403191</name>
</gene>
<dbReference type="GO" id="GO:0005524">
    <property type="term" value="F:ATP binding"/>
    <property type="evidence" value="ECO:0007669"/>
    <property type="project" value="InterPro"/>
</dbReference>
<dbReference type="GO" id="GO:0007165">
    <property type="term" value="P:signal transduction"/>
    <property type="evidence" value="ECO:0007669"/>
    <property type="project" value="TreeGrafter"/>
</dbReference>
<dbReference type="Gene3D" id="1.10.510.10">
    <property type="entry name" value="Transferase(Phosphotransferase) domain 1"/>
    <property type="match status" value="1"/>
</dbReference>
<dbReference type="AlphaFoldDB" id="A0AAE0I8N9"/>
<dbReference type="InterPro" id="IPR052751">
    <property type="entry name" value="Plant_MAPKKK"/>
</dbReference>
<keyword evidence="3" id="KW-1185">Reference proteome</keyword>
<evidence type="ECO:0000313" key="3">
    <source>
        <dbReference type="Proteomes" id="UP001286456"/>
    </source>
</evidence>
<organism evidence="2 3">
    <name type="scientific">Cercophora scortea</name>
    <dbReference type="NCBI Taxonomy" id="314031"/>
    <lineage>
        <taxon>Eukaryota</taxon>
        <taxon>Fungi</taxon>
        <taxon>Dikarya</taxon>
        <taxon>Ascomycota</taxon>
        <taxon>Pezizomycotina</taxon>
        <taxon>Sordariomycetes</taxon>
        <taxon>Sordariomycetidae</taxon>
        <taxon>Sordariales</taxon>
        <taxon>Lasiosphaeriaceae</taxon>
        <taxon>Cercophora</taxon>
    </lineage>
</organism>
<dbReference type="InterPro" id="IPR000719">
    <property type="entry name" value="Prot_kinase_dom"/>
</dbReference>
<keyword evidence="2" id="KW-0418">Kinase</keyword>
<dbReference type="Proteomes" id="UP001286456">
    <property type="component" value="Unassembled WGS sequence"/>
</dbReference>
<sequence>MTGRGAGESYGVCAPEGGKLLMMGGSGATFTFADRPGQVSKLPYHQAAPTANVEVEKRIYKRLGSHPNIIPCLGIDADAIHLELAEHGCLRLYFREGGTATTEERVRWARDLAGVIQYLHDHNVRQVDIGGRNILLDAERNIRLCDFAGSSIDDVAPTVVAQDGFRHPDDDEALRGTLRAEIHAIGSTIYEIMTSTCPHRREEEEEVGRALDLMRAGVYPDVAGVVLGRVIAACWRGEYASAREVAEGIKKEQEEIFKVAQPST</sequence>
<reference evidence="2" key="2">
    <citation type="submission" date="2023-06" db="EMBL/GenBank/DDBJ databases">
        <authorList>
            <consortium name="Lawrence Berkeley National Laboratory"/>
            <person name="Haridas S."/>
            <person name="Hensen N."/>
            <person name="Bonometti L."/>
            <person name="Westerberg I."/>
            <person name="Brannstrom I.O."/>
            <person name="Guillou S."/>
            <person name="Cros-Aarteil S."/>
            <person name="Calhoun S."/>
            <person name="Kuo A."/>
            <person name="Mondo S."/>
            <person name="Pangilinan J."/>
            <person name="Riley R."/>
            <person name="Labutti K."/>
            <person name="Andreopoulos B."/>
            <person name="Lipzen A."/>
            <person name="Chen C."/>
            <person name="Yanf M."/>
            <person name="Daum C."/>
            <person name="Ng V."/>
            <person name="Clum A."/>
            <person name="Steindorff A."/>
            <person name="Ohm R."/>
            <person name="Martin F."/>
            <person name="Silar P."/>
            <person name="Natvig D."/>
            <person name="Lalanne C."/>
            <person name="Gautier V."/>
            <person name="Ament-Velasquez S.L."/>
            <person name="Kruys A."/>
            <person name="Hutchinson M.I."/>
            <person name="Powell A.J."/>
            <person name="Barry K."/>
            <person name="Miller A.N."/>
            <person name="Grigoriev I.V."/>
            <person name="Debuchy R."/>
            <person name="Gladieux P."/>
            <person name="Thoren M.H."/>
            <person name="Johannesson H."/>
        </authorList>
    </citation>
    <scope>NUCLEOTIDE SEQUENCE</scope>
    <source>
        <strain evidence="2">SMH4131-1</strain>
    </source>
</reference>
<reference evidence="2" key="1">
    <citation type="journal article" date="2023" name="Mol. Phylogenet. Evol.">
        <title>Genome-scale phylogeny and comparative genomics of the fungal order Sordariales.</title>
        <authorList>
            <person name="Hensen N."/>
            <person name="Bonometti L."/>
            <person name="Westerberg I."/>
            <person name="Brannstrom I.O."/>
            <person name="Guillou S."/>
            <person name="Cros-Aarteil S."/>
            <person name="Calhoun S."/>
            <person name="Haridas S."/>
            <person name="Kuo A."/>
            <person name="Mondo S."/>
            <person name="Pangilinan J."/>
            <person name="Riley R."/>
            <person name="LaButti K."/>
            <person name="Andreopoulos B."/>
            <person name="Lipzen A."/>
            <person name="Chen C."/>
            <person name="Yan M."/>
            <person name="Daum C."/>
            <person name="Ng V."/>
            <person name="Clum A."/>
            <person name="Steindorff A."/>
            <person name="Ohm R.A."/>
            <person name="Martin F."/>
            <person name="Silar P."/>
            <person name="Natvig D.O."/>
            <person name="Lalanne C."/>
            <person name="Gautier V."/>
            <person name="Ament-Velasquez S.L."/>
            <person name="Kruys A."/>
            <person name="Hutchinson M.I."/>
            <person name="Powell A.J."/>
            <person name="Barry K."/>
            <person name="Miller A.N."/>
            <person name="Grigoriev I.V."/>
            <person name="Debuchy R."/>
            <person name="Gladieux P."/>
            <person name="Hiltunen Thoren M."/>
            <person name="Johannesson H."/>
        </authorList>
    </citation>
    <scope>NUCLEOTIDE SEQUENCE</scope>
    <source>
        <strain evidence="2">SMH4131-1</strain>
    </source>
</reference>
<evidence type="ECO:0000313" key="2">
    <source>
        <dbReference type="EMBL" id="KAK3320545.1"/>
    </source>
</evidence>
<dbReference type="PANTHER" id="PTHR48011">
    <property type="entry name" value="CCR4-NOT TRANSCRIPTIONAL COMPLEX SUBUNIT CAF120-RELATED"/>
    <property type="match status" value="1"/>
</dbReference>
<dbReference type="SUPFAM" id="SSF56112">
    <property type="entry name" value="Protein kinase-like (PK-like)"/>
    <property type="match status" value="1"/>
</dbReference>
<proteinExistence type="predicted"/>
<dbReference type="InterPro" id="IPR011009">
    <property type="entry name" value="Kinase-like_dom_sf"/>
</dbReference>
<comment type="caution">
    <text evidence="2">The sequence shown here is derived from an EMBL/GenBank/DDBJ whole genome shotgun (WGS) entry which is preliminary data.</text>
</comment>
<dbReference type="PROSITE" id="PS50011">
    <property type="entry name" value="PROTEIN_KINASE_DOM"/>
    <property type="match status" value="1"/>
</dbReference>
<name>A0AAE0I8N9_9PEZI</name>
<protein>
    <submittedName>
        <fullName evidence="2">Kinase-like domain-containing protein</fullName>
    </submittedName>
</protein>
<dbReference type="GO" id="GO:0004672">
    <property type="term" value="F:protein kinase activity"/>
    <property type="evidence" value="ECO:0007669"/>
    <property type="project" value="InterPro"/>
</dbReference>
<dbReference type="PANTHER" id="PTHR48011:SF4">
    <property type="entry name" value="MITOGEN-ACTIVATED PROTEIN KINASE KINASE KINASE 19"/>
    <property type="match status" value="1"/>
</dbReference>
<evidence type="ECO:0000259" key="1">
    <source>
        <dbReference type="PROSITE" id="PS50011"/>
    </source>
</evidence>
<feature type="domain" description="Protein kinase" evidence="1">
    <location>
        <begin position="15"/>
        <end position="264"/>
    </location>
</feature>